<comment type="caution">
    <text evidence="5">The sequence shown here is derived from an EMBL/GenBank/DDBJ whole genome shotgun (WGS) entry which is preliminary data.</text>
</comment>
<reference evidence="5" key="2">
    <citation type="submission" date="2020-09" db="EMBL/GenBank/DDBJ databases">
        <authorList>
            <person name="Sun Q."/>
            <person name="Zhou Y."/>
        </authorList>
    </citation>
    <scope>NUCLEOTIDE SEQUENCE</scope>
    <source>
        <strain evidence="5">CGMCC 1.6293</strain>
    </source>
</reference>
<dbReference type="EMBL" id="BMLF01000001">
    <property type="protein sequence ID" value="GGL88853.1"/>
    <property type="molecule type" value="Genomic_DNA"/>
</dbReference>
<dbReference type="GO" id="GO:0042884">
    <property type="term" value="P:microcin transport"/>
    <property type="evidence" value="ECO:0007669"/>
    <property type="project" value="TreeGrafter"/>
</dbReference>
<dbReference type="Gene3D" id="3.40.190.10">
    <property type="entry name" value="Periplasmic binding protein-like II"/>
    <property type="match status" value="1"/>
</dbReference>
<dbReference type="CDD" id="cd08497">
    <property type="entry name" value="MbnE-like"/>
    <property type="match status" value="1"/>
</dbReference>
<reference evidence="5" key="1">
    <citation type="journal article" date="2014" name="Int. J. Syst. Evol. Microbiol.">
        <title>Complete genome sequence of Corynebacterium casei LMG S-19264T (=DSM 44701T), isolated from a smear-ripened cheese.</title>
        <authorList>
            <consortium name="US DOE Joint Genome Institute (JGI-PGF)"/>
            <person name="Walter F."/>
            <person name="Albersmeier A."/>
            <person name="Kalinowski J."/>
            <person name="Ruckert C."/>
        </authorList>
    </citation>
    <scope>NUCLEOTIDE SEQUENCE</scope>
    <source>
        <strain evidence="5">CGMCC 1.6293</strain>
    </source>
</reference>
<dbReference type="GO" id="GO:1904680">
    <property type="term" value="F:peptide transmembrane transporter activity"/>
    <property type="evidence" value="ECO:0007669"/>
    <property type="project" value="TreeGrafter"/>
</dbReference>
<feature type="domain" description="Solute-binding protein family 5" evidence="4">
    <location>
        <begin position="59"/>
        <end position="457"/>
    </location>
</feature>
<evidence type="ECO:0000256" key="2">
    <source>
        <dbReference type="ARBA" id="ARBA00005695"/>
    </source>
</evidence>
<dbReference type="PANTHER" id="PTHR30290:SF64">
    <property type="entry name" value="ABC TRANSPORTER PERIPLASMIC BINDING PROTEIN"/>
    <property type="match status" value="1"/>
</dbReference>
<evidence type="ECO:0000259" key="4">
    <source>
        <dbReference type="Pfam" id="PF00496"/>
    </source>
</evidence>
<dbReference type="GO" id="GO:0015833">
    <property type="term" value="P:peptide transport"/>
    <property type="evidence" value="ECO:0007669"/>
    <property type="project" value="TreeGrafter"/>
</dbReference>
<dbReference type="PANTHER" id="PTHR30290">
    <property type="entry name" value="PERIPLASMIC BINDING COMPONENT OF ABC TRANSPORTER"/>
    <property type="match status" value="1"/>
</dbReference>
<dbReference type="InterPro" id="IPR030678">
    <property type="entry name" value="Peptide/Ni-bd"/>
</dbReference>
<dbReference type="GO" id="GO:0043190">
    <property type="term" value="C:ATP-binding cassette (ABC) transporter complex"/>
    <property type="evidence" value="ECO:0007669"/>
    <property type="project" value="InterPro"/>
</dbReference>
<evidence type="ECO:0000313" key="5">
    <source>
        <dbReference type="EMBL" id="GGL88853.1"/>
    </source>
</evidence>
<keyword evidence="6" id="KW-1185">Reference proteome</keyword>
<accession>A0A917SND3</accession>
<evidence type="ECO:0000256" key="1">
    <source>
        <dbReference type="ARBA" id="ARBA00004418"/>
    </source>
</evidence>
<evidence type="ECO:0000256" key="3">
    <source>
        <dbReference type="ARBA" id="ARBA00022729"/>
    </source>
</evidence>
<comment type="similarity">
    <text evidence="2">Belongs to the bacterial solute-binding protein 5 family.</text>
</comment>
<dbReference type="PIRSF" id="PIRSF002741">
    <property type="entry name" value="MppA"/>
    <property type="match status" value="1"/>
</dbReference>
<dbReference type="InterPro" id="IPR039424">
    <property type="entry name" value="SBP_5"/>
</dbReference>
<dbReference type="SUPFAM" id="SSF53850">
    <property type="entry name" value="Periplasmic binding protein-like II"/>
    <property type="match status" value="1"/>
</dbReference>
<proteinExistence type="inferred from homology"/>
<organism evidence="5 6">
    <name type="scientific">Pseudooceanicola nanhaiensis</name>
    <dbReference type="NCBI Taxonomy" id="375761"/>
    <lineage>
        <taxon>Bacteria</taxon>
        <taxon>Pseudomonadati</taxon>
        <taxon>Pseudomonadota</taxon>
        <taxon>Alphaproteobacteria</taxon>
        <taxon>Rhodobacterales</taxon>
        <taxon>Paracoccaceae</taxon>
        <taxon>Pseudooceanicola</taxon>
    </lineage>
</organism>
<dbReference type="AlphaFoldDB" id="A0A917SND3"/>
<sequence length="559" mass="63017">MALPYVNPDAPKGGRVVTGNTGGFDSVNPFVQKGTPPWQLRYLTHESLLYRSQDEPFTLYGLLAESVEVPEDRSWVEFTLRPEARFSDGSPVTVEDVIWSLETLGTQGNARYLTFWTQVDAIEQTGPRSLRITFRDPDRELPLIAGLRPILKKAQWQGKTFAEATLEEAPIGTAPYVIESFEASRNVVLKRNPDYWGKDLPIRRGTNNFDEIRIEFYGDTNVLFEAFKAGEISYLREFNAEKWARDYDFPAMQDGRVLQSEFADGTPSGITGFVFNTRRPPFDDIRVRDALIHAFNFEFINETMTGSRQPRITSYFSGSDLGMQPGPADPAVAALLEPFKDEIPEEALTGYALPVADGSARNRGNLRKAMALLKDAGFTIERGRMMRPDGTPFTFEILLRQGSTEQISIIDLYRDALSRLGIGVKVSTVDDAQYELRQVDFDFDMTHIRRAFSLSPGNEQRLYWGSEAADLPGSRNLMGVKSPAIDGMIDAMLAASDETAFRDAVRALDRLLTTGRYVIPIQRFDKSMIAHDAALHHPERIPIYGDSVYFLPEVWWMDK</sequence>
<dbReference type="Gene3D" id="3.10.105.10">
    <property type="entry name" value="Dipeptide-binding Protein, Domain 3"/>
    <property type="match status" value="1"/>
</dbReference>
<comment type="subcellular location">
    <subcellularLocation>
        <location evidence="1">Periplasm</location>
    </subcellularLocation>
</comment>
<evidence type="ECO:0000313" key="6">
    <source>
        <dbReference type="Proteomes" id="UP000649829"/>
    </source>
</evidence>
<name>A0A917SND3_9RHOB</name>
<dbReference type="InterPro" id="IPR000914">
    <property type="entry name" value="SBP_5_dom"/>
</dbReference>
<keyword evidence="3" id="KW-0732">Signal</keyword>
<dbReference type="Pfam" id="PF00496">
    <property type="entry name" value="SBP_bac_5"/>
    <property type="match status" value="1"/>
</dbReference>
<gene>
    <name evidence="5" type="ORF">GCM10011534_08740</name>
</gene>
<dbReference type="Proteomes" id="UP000649829">
    <property type="component" value="Unassembled WGS sequence"/>
</dbReference>
<protein>
    <submittedName>
        <fullName evidence="5">ABC transporter substrate-binding protein</fullName>
    </submittedName>
</protein>
<dbReference type="GO" id="GO:0030288">
    <property type="term" value="C:outer membrane-bounded periplasmic space"/>
    <property type="evidence" value="ECO:0007669"/>
    <property type="project" value="TreeGrafter"/>
</dbReference>